<dbReference type="CDD" id="cd06225">
    <property type="entry name" value="HAMP"/>
    <property type="match status" value="1"/>
</dbReference>
<reference evidence="14 15" key="1">
    <citation type="submission" date="2021-03" db="EMBL/GenBank/DDBJ databases">
        <title>Genomic Encyclopedia of Type Strains, Phase IV (KMG-IV): sequencing the most valuable type-strain genomes for metagenomic binning, comparative biology and taxonomic classification.</title>
        <authorList>
            <person name="Goeker M."/>
        </authorList>
    </citation>
    <scope>NUCLEOTIDE SEQUENCE [LARGE SCALE GENOMIC DNA]</scope>
    <source>
        <strain evidence="14 15">DSM 14349</strain>
    </source>
</reference>
<keyword evidence="2" id="KW-1003">Cell membrane</keyword>
<evidence type="ECO:0000256" key="7">
    <source>
        <dbReference type="ARBA" id="ARBA00023136"/>
    </source>
</evidence>
<dbReference type="Pfam" id="PF02743">
    <property type="entry name" value="dCache_1"/>
    <property type="match status" value="1"/>
</dbReference>
<dbReference type="Pfam" id="PF00672">
    <property type="entry name" value="HAMP"/>
    <property type="match status" value="1"/>
</dbReference>
<comment type="similarity">
    <text evidence="9">Belongs to the methyl-accepting chemotaxis (MCP) protein family.</text>
</comment>
<dbReference type="Pfam" id="PF00015">
    <property type="entry name" value="MCPsignal"/>
    <property type="match status" value="1"/>
</dbReference>
<name>A0ABS4FWE9_9BACL</name>
<dbReference type="PANTHER" id="PTHR32089:SF114">
    <property type="entry name" value="METHYL-ACCEPTING CHEMOTAXIS PROTEIN MCPB"/>
    <property type="match status" value="1"/>
</dbReference>
<dbReference type="RefSeq" id="WP_210090504.1">
    <property type="nucleotide sequence ID" value="NZ_JAGGKG010000019.1"/>
</dbReference>
<evidence type="ECO:0000256" key="3">
    <source>
        <dbReference type="ARBA" id="ARBA00022481"/>
    </source>
</evidence>
<dbReference type="SUPFAM" id="SSF103190">
    <property type="entry name" value="Sensory domain-like"/>
    <property type="match status" value="1"/>
</dbReference>
<dbReference type="InterPro" id="IPR003660">
    <property type="entry name" value="HAMP_dom"/>
</dbReference>
<dbReference type="SMART" id="SM00304">
    <property type="entry name" value="HAMP"/>
    <property type="match status" value="1"/>
</dbReference>
<evidence type="ECO:0000313" key="15">
    <source>
        <dbReference type="Proteomes" id="UP001519272"/>
    </source>
</evidence>
<evidence type="ECO:0000256" key="10">
    <source>
        <dbReference type="PROSITE-ProRule" id="PRU00284"/>
    </source>
</evidence>
<feature type="transmembrane region" description="Helical" evidence="11">
    <location>
        <begin position="289"/>
        <end position="311"/>
    </location>
</feature>
<keyword evidence="15" id="KW-1185">Reference proteome</keyword>
<accession>A0ABS4FWE9</accession>
<dbReference type="InterPro" id="IPR029151">
    <property type="entry name" value="Sensor-like_sf"/>
</dbReference>
<keyword evidence="3" id="KW-0488">Methylation</keyword>
<evidence type="ECO:0000256" key="2">
    <source>
        <dbReference type="ARBA" id="ARBA00022475"/>
    </source>
</evidence>
<comment type="caution">
    <text evidence="14">The sequence shown here is derived from an EMBL/GenBank/DDBJ whole genome shotgun (WGS) entry which is preliminary data.</text>
</comment>
<dbReference type="SMART" id="SM00283">
    <property type="entry name" value="MA"/>
    <property type="match status" value="1"/>
</dbReference>
<sequence>MGIIKRWFSRLSVQNFKTKMILSFVLILVIPSSVIGLLATNTASDTIKEQLIGSARESVNSLDSLIDMSVEPKLHDAEFFSKRLNSTLLDESQKRAEIQQYFDDYAALHPEVSQIYFGTKDGKFVASPDTKMPEDYDPSKRPWYEAAIKEKGKAVISEPYSAIGIEGVTVAVSMATADGSGVIGIDLKLDTIAENVSKIKVGKAGYATLLDRNKSFITHPSKKAGEEAKEAYELKMYDAPENQYQYEDTDGISKYLVYKTNELTGWKIAGTFVNAELEEAVSPITNKTLITLFVCLVIGIGAMIFIIRSIVKPISTLKKQAIFVSEGDLTQQIEVKTEDEIGQLGHAFHTMQQKLRTLIDEVAKTTNHVAQSSDDLTMSAEQTSAASEQVALAVQEIAGGAERQTVGLDHNTTALEEISKGVMLIAERSSSVADLARASSKQAEEGSESLIQTDNQMNAIYQSVSDSNQTLQTLYQRNKQIGDITTVISEMANQTNLLALNASIEAARAGEHGRGFAVVAEEVRKLAEQSAESAKQISGLITLVLNDTNEAVKTMTKATEDVQEGLQVSAVTMEKIEKSLEGIKETSPQIDEIAATAEQISASVQQITASAGELSSIAVGNAATSEEVAASAEEQLASMQEISSSAQVLSNMATQLKAIIAQFKI</sequence>
<dbReference type="InterPro" id="IPR033479">
    <property type="entry name" value="dCache_1"/>
</dbReference>
<keyword evidence="6 11" id="KW-1133">Transmembrane helix</keyword>
<evidence type="ECO:0000256" key="4">
    <source>
        <dbReference type="ARBA" id="ARBA00022500"/>
    </source>
</evidence>
<protein>
    <submittedName>
        <fullName evidence="14">Methyl-accepting chemotaxis protein</fullName>
    </submittedName>
</protein>
<evidence type="ECO:0000256" key="1">
    <source>
        <dbReference type="ARBA" id="ARBA00004651"/>
    </source>
</evidence>
<dbReference type="PROSITE" id="PS50885">
    <property type="entry name" value="HAMP"/>
    <property type="match status" value="1"/>
</dbReference>
<dbReference type="Gene3D" id="3.30.450.20">
    <property type="entry name" value="PAS domain"/>
    <property type="match status" value="2"/>
</dbReference>
<evidence type="ECO:0000256" key="6">
    <source>
        <dbReference type="ARBA" id="ARBA00022989"/>
    </source>
</evidence>
<gene>
    <name evidence="14" type="ORF">J2Z32_003583</name>
</gene>
<evidence type="ECO:0000256" key="9">
    <source>
        <dbReference type="ARBA" id="ARBA00029447"/>
    </source>
</evidence>
<evidence type="ECO:0000256" key="11">
    <source>
        <dbReference type="SAM" id="Phobius"/>
    </source>
</evidence>
<dbReference type="CDD" id="cd11386">
    <property type="entry name" value="MCP_signal"/>
    <property type="match status" value="1"/>
</dbReference>
<dbReference type="SUPFAM" id="SSF58104">
    <property type="entry name" value="Methyl-accepting chemotaxis protein (MCP) signaling domain"/>
    <property type="match status" value="1"/>
</dbReference>
<organism evidence="14 15">
    <name type="scientific">Paenibacillus turicensis</name>
    <dbReference type="NCBI Taxonomy" id="160487"/>
    <lineage>
        <taxon>Bacteria</taxon>
        <taxon>Bacillati</taxon>
        <taxon>Bacillota</taxon>
        <taxon>Bacilli</taxon>
        <taxon>Bacillales</taxon>
        <taxon>Paenibacillaceae</taxon>
        <taxon>Paenibacillus</taxon>
    </lineage>
</organism>
<feature type="transmembrane region" description="Helical" evidence="11">
    <location>
        <begin position="21"/>
        <end position="39"/>
    </location>
</feature>
<dbReference type="EMBL" id="JAGGKG010000019">
    <property type="protein sequence ID" value="MBP1906918.1"/>
    <property type="molecule type" value="Genomic_DNA"/>
</dbReference>
<dbReference type="CDD" id="cd18773">
    <property type="entry name" value="PDC1_HK_sensor"/>
    <property type="match status" value="1"/>
</dbReference>
<evidence type="ECO:0000256" key="8">
    <source>
        <dbReference type="ARBA" id="ARBA00023224"/>
    </source>
</evidence>
<evidence type="ECO:0000256" key="5">
    <source>
        <dbReference type="ARBA" id="ARBA00022692"/>
    </source>
</evidence>
<dbReference type="Proteomes" id="UP001519272">
    <property type="component" value="Unassembled WGS sequence"/>
</dbReference>
<keyword evidence="8 10" id="KW-0807">Transducer</keyword>
<dbReference type="Gene3D" id="1.10.287.950">
    <property type="entry name" value="Methyl-accepting chemotaxis protein"/>
    <property type="match status" value="1"/>
</dbReference>
<dbReference type="CDD" id="cd12912">
    <property type="entry name" value="PDC2_MCP_like"/>
    <property type="match status" value="1"/>
</dbReference>
<dbReference type="InterPro" id="IPR004089">
    <property type="entry name" value="MCPsignal_dom"/>
</dbReference>
<evidence type="ECO:0000313" key="14">
    <source>
        <dbReference type="EMBL" id="MBP1906918.1"/>
    </source>
</evidence>
<comment type="subcellular location">
    <subcellularLocation>
        <location evidence="1">Cell membrane</location>
        <topology evidence="1">Multi-pass membrane protein</topology>
    </subcellularLocation>
</comment>
<proteinExistence type="inferred from homology"/>
<feature type="domain" description="Methyl-accepting transducer" evidence="12">
    <location>
        <begin position="379"/>
        <end position="615"/>
    </location>
</feature>
<keyword evidence="7 11" id="KW-0472">Membrane</keyword>
<dbReference type="PROSITE" id="PS50111">
    <property type="entry name" value="CHEMOTAXIS_TRANSDUC_2"/>
    <property type="match status" value="1"/>
</dbReference>
<dbReference type="InterPro" id="IPR003122">
    <property type="entry name" value="Tar_rcpt_lig-bd"/>
</dbReference>
<dbReference type="PANTHER" id="PTHR32089">
    <property type="entry name" value="METHYL-ACCEPTING CHEMOTAXIS PROTEIN MCPB"/>
    <property type="match status" value="1"/>
</dbReference>
<evidence type="ECO:0000259" key="13">
    <source>
        <dbReference type="PROSITE" id="PS50885"/>
    </source>
</evidence>
<keyword evidence="5 11" id="KW-0812">Transmembrane</keyword>
<keyword evidence="4" id="KW-0145">Chemotaxis</keyword>
<evidence type="ECO:0000259" key="12">
    <source>
        <dbReference type="PROSITE" id="PS50111"/>
    </source>
</evidence>
<dbReference type="SMART" id="SM00319">
    <property type="entry name" value="TarH"/>
    <property type="match status" value="1"/>
</dbReference>
<feature type="domain" description="HAMP" evidence="13">
    <location>
        <begin position="308"/>
        <end position="360"/>
    </location>
</feature>